<keyword evidence="2" id="KW-0964">Secreted</keyword>
<evidence type="ECO:0000259" key="4">
    <source>
        <dbReference type="SMART" id="SM00656"/>
    </source>
</evidence>
<dbReference type="GO" id="GO:0030570">
    <property type="term" value="F:pectate lyase activity"/>
    <property type="evidence" value="ECO:0007669"/>
    <property type="project" value="InterPro"/>
</dbReference>
<dbReference type="EMBL" id="CP070499">
    <property type="protein sequence ID" value="QSB15773.1"/>
    <property type="molecule type" value="Genomic_DNA"/>
</dbReference>
<dbReference type="GO" id="GO:0005576">
    <property type="term" value="C:extracellular region"/>
    <property type="evidence" value="ECO:0007669"/>
    <property type="project" value="UniProtKB-SubCell"/>
</dbReference>
<dbReference type="Gene3D" id="2.160.20.10">
    <property type="entry name" value="Single-stranded right-handed beta-helix, Pectin lyase-like"/>
    <property type="match status" value="1"/>
</dbReference>
<evidence type="ECO:0000256" key="1">
    <source>
        <dbReference type="ARBA" id="ARBA00023239"/>
    </source>
</evidence>
<keyword evidence="2" id="KW-0119">Carbohydrate metabolism</keyword>
<keyword evidence="3" id="KW-0732">Signal</keyword>
<keyword evidence="1 2" id="KW-0456">Lyase</keyword>
<evidence type="ECO:0000313" key="6">
    <source>
        <dbReference type="Proteomes" id="UP000662857"/>
    </source>
</evidence>
<dbReference type="RefSeq" id="WP_239677960.1">
    <property type="nucleotide sequence ID" value="NZ_CP070499.1"/>
</dbReference>
<dbReference type="SUPFAM" id="SSF51126">
    <property type="entry name" value="Pectin lyase-like"/>
    <property type="match status" value="1"/>
</dbReference>
<organism evidence="5 6">
    <name type="scientific">Natronosporangium hydrolyticum</name>
    <dbReference type="NCBI Taxonomy" id="2811111"/>
    <lineage>
        <taxon>Bacteria</taxon>
        <taxon>Bacillati</taxon>
        <taxon>Actinomycetota</taxon>
        <taxon>Actinomycetes</taxon>
        <taxon>Micromonosporales</taxon>
        <taxon>Micromonosporaceae</taxon>
        <taxon>Natronosporangium</taxon>
    </lineage>
</organism>
<dbReference type="InterPro" id="IPR012334">
    <property type="entry name" value="Pectin_lyas_fold"/>
</dbReference>
<dbReference type="PROSITE" id="PS51318">
    <property type="entry name" value="TAT"/>
    <property type="match status" value="1"/>
</dbReference>
<evidence type="ECO:0000256" key="2">
    <source>
        <dbReference type="RuleBase" id="RU361173"/>
    </source>
</evidence>
<keyword evidence="6" id="KW-1185">Reference proteome</keyword>
<keyword evidence="2" id="KW-0624">Polysaccharide degradation</keyword>
<dbReference type="InterPro" id="IPR006311">
    <property type="entry name" value="TAT_signal"/>
</dbReference>
<dbReference type="KEGG" id="nhy:JQS43_05390"/>
<evidence type="ECO:0000256" key="3">
    <source>
        <dbReference type="SAM" id="SignalP"/>
    </source>
</evidence>
<protein>
    <submittedName>
        <fullName evidence="5">Polysaccharide lyase family 1 protein</fullName>
    </submittedName>
</protein>
<gene>
    <name evidence="5" type="ORF">JQS43_05390</name>
</gene>
<dbReference type="AlphaFoldDB" id="A0A895YKC7"/>
<dbReference type="InterPro" id="IPR002022">
    <property type="entry name" value="Pec_lyase"/>
</dbReference>
<dbReference type="InterPro" id="IPR011050">
    <property type="entry name" value="Pectin_lyase_fold/virulence"/>
</dbReference>
<dbReference type="PANTHER" id="PTHR31683">
    <property type="entry name" value="PECTATE LYASE 18-RELATED"/>
    <property type="match status" value="1"/>
</dbReference>
<accession>A0A895YKC7</accession>
<sequence length="462" mass="49346">MTSRRWAATLAATALAAGVAVAPTLASGPAAAAPPAGGPPLTALGYGKQTLPTGDGWGSAGGGTTGGSAATADQIHIATDRASLIEALGGDNATNAGNDVPKVVFVKGTIDGFEGPDGELLDCQQLADPAYDFDEYLAAYDPAVWGWQERPHGPLAEARERSMRNQEAQTVINVGPNTTIIGLDRGTLTHLTLMVNNADNVILRNLTFRDAYDCFPAWDPLDGASGNWNSNWDQLSVRRSENVWIDHNSFLTSPDDLPEYFGRKFEVYDGQLDITHTADLVTVSHNIFRDHDKMMLIGSTNNPDGGDPGRLNVTLRHNVFDGIGQRAPRMRFGKIDVYNNLFRVAVTANSFDFEYLWGVGVESQGYYENNYLDLRGSGVDPAEVIYEWGGTDLTEHGSWVRTGPGIGRPMSLLAAYNAGNDPPLGDDVGWTPQLRRGPVLPAPAVAAVVPLAAGAGKLPFLG</sequence>
<evidence type="ECO:0000313" key="5">
    <source>
        <dbReference type="EMBL" id="QSB15773.1"/>
    </source>
</evidence>
<comment type="subcellular location">
    <subcellularLocation>
        <location evidence="2">Secreted</location>
    </subcellularLocation>
</comment>
<proteinExistence type="inferred from homology"/>
<comment type="similarity">
    <text evidence="2">Belongs to the polysaccharide lyase 1 family.</text>
</comment>
<dbReference type="GO" id="GO:0000272">
    <property type="term" value="P:polysaccharide catabolic process"/>
    <property type="evidence" value="ECO:0007669"/>
    <property type="project" value="UniProtKB-KW"/>
</dbReference>
<dbReference type="InterPro" id="IPR045032">
    <property type="entry name" value="PEL"/>
</dbReference>
<name>A0A895YKC7_9ACTN</name>
<dbReference type="Proteomes" id="UP000662857">
    <property type="component" value="Chromosome"/>
</dbReference>
<feature type="domain" description="Pectate lyase" evidence="4">
    <location>
        <begin position="126"/>
        <end position="373"/>
    </location>
</feature>
<dbReference type="PANTHER" id="PTHR31683:SF18">
    <property type="entry name" value="PECTATE LYASE 21-RELATED"/>
    <property type="match status" value="1"/>
</dbReference>
<dbReference type="Pfam" id="PF00544">
    <property type="entry name" value="Pectate_lyase_4"/>
    <property type="match status" value="1"/>
</dbReference>
<dbReference type="SMART" id="SM00656">
    <property type="entry name" value="Amb_all"/>
    <property type="match status" value="1"/>
</dbReference>
<reference evidence="5" key="1">
    <citation type="submission" date="2021-02" db="EMBL/GenBank/DDBJ databases">
        <title>Natrosporangium hydrolyticum gen. nov., sp. nov, a haloalkaliphilic actinobacterium from a soda solonchak soil.</title>
        <authorList>
            <person name="Sorokin D.Y."/>
            <person name="Khijniak T.V."/>
            <person name="Zakharycheva A.P."/>
            <person name="Boueva O.V."/>
            <person name="Ariskina E.V."/>
            <person name="Hahnke R.L."/>
            <person name="Bunk B."/>
            <person name="Sproer C."/>
            <person name="Schumann P."/>
            <person name="Evtushenko L.I."/>
            <person name="Kublanov I.V."/>
        </authorList>
    </citation>
    <scope>NUCLEOTIDE SEQUENCE</scope>
    <source>
        <strain evidence="5">DSM 106523</strain>
    </source>
</reference>
<feature type="signal peptide" evidence="3">
    <location>
        <begin position="1"/>
        <end position="32"/>
    </location>
</feature>
<feature type="chain" id="PRO_5034858524" evidence="3">
    <location>
        <begin position="33"/>
        <end position="462"/>
    </location>
</feature>